<organism evidence="8 9">
    <name type="scientific">Alcanivorax quisquiliarum</name>
    <dbReference type="NCBI Taxonomy" id="2933565"/>
    <lineage>
        <taxon>Bacteria</taxon>
        <taxon>Pseudomonadati</taxon>
        <taxon>Pseudomonadota</taxon>
        <taxon>Gammaproteobacteria</taxon>
        <taxon>Oceanospirillales</taxon>
        <taxon>Alcanivoracaceae</taxon>
        <taxon>Alcanivorax</taxon>
    </lineage>
</organism>
<proteinExistence type="inferred from homology"/>
<dbReference type="InterPro" id="IPR011961">
    <property type="entry name" value="RimM"/>
</dbReference>
<dbReference type="SUPFAM" id="SSF50346">
    <property type="entry name" value="PRC-barrel domain"/>
    <property type="match status" value="1"/>
</dbReference>
<dbReference type="PANTHER" id="PTHR33692">
    <property type="entry name" value="RIBOSOME MATURATION FACTOR RIMM"/>
    <property type="match status" value="1"/>
</dbReference>
<gene>
    <name evidence="5 8" type="primary">rimM</name>
    <name evidence="8" type="ORF">MU846_08930</name>
</gene>
<dbReference type="HAMAP" id="MF_00014">
    <property type="entry name" value="Ribosome_mat_RimM"/>
    <property type="match status" value="1"/>
</dbReference>
<name>A0ABT0E7M3_9GAMM</name>
<evidence type="ECO:0000313" key="9">
    <source>
        <dbReference type="Proteomes" id="UP001165524"/>
    </source>
</evidence>
<dbReference type="Gene3D" id="2.40.30.60">
    <property type="entry name" value="RimM"/>
    <property type="match status" value="1"/>
</dbReference>
<dbReference type="Pfam" id="PF24986">
    <property type="entry name" value="PRC_RimM"/>
    <property type="match status" value="1"/>
</dbReference>
<reference evidence="8" key="1">
    <citation type="submission" date="2022-04" db="EMBL/GenBank/DDBJ databases">
        <title>Alcanivorax sp. CY1518 draft genome sequence.</title>
        <authorList>
            <person name="Zhao G."/>
            <person name="An M."/>
        </authorList>
    </citation>
    <scope>NUCLEOTIDE SEQUENCE</scope>
    <source>
        <strain evidence="8">CY1518</strain>
    </source>
</reference>
<evidence type="ECO:0000256" key="4">
    <source>
        <dbReference type="ARBA" id="ARBA00023186"/>
    </source>
</evidence>
<keyword evidence="9" id="KW-1185">Reference proteome</keyword>
<evidence type="ECO:0000313" key="8">
    <source>
        <dbReference type="EMBL" id="MCK0537832.1"/>
    </source>
</evidence>
<keyword evidence="2 5" id="KW-0690">Ribosome biogenesis</keyword>
<dbReference type="EMBL" id="JALKII010000005">
    <property type="protein sequence ID" value="MCK0537832.1"/>
    <property type="molecule type" value="Genomic_DNA"/>
</dbReference>
<comment type="subcellular location">
    <subcellularLocation>
        <location evidence="5">Cytoplasm</location>
    </subcellularLocation>
</comment>
<evidence type="ECO:0000256" key="3">
    <source>
        <dbReference type="ARBA" id="ARBA00022552"/>
    </source>
</evidence>
<dbReference type="InterPro" id="IPR056792">
    <property type="entry name" value="PRC_RimM"/>
</dbReference>
<feature type="domain" description="RimM N-terminal" evidence="6">
    <location>
        <begin position="15"/>
        <end position="95"/>
    </location>
</feature>
<evidence type="ECO:0000256" key="1">
    <source>
        <dbReference type="ARBA" id="ARBA00022490"/>
    </source>
</evidence>
<dbReference type="Pfam" id="PF01782">
    <property type="entry name" value="RimM"/>
    <property type="match status" value="1"/>
</dbReference>
<dbReference type="InterPro" id="IPR009000">
    <property type="entry name" value="Transl_B-barrel_sf"/>
</dbReference>
<keyword evidence="3 5" id="KW-0698">rRNA processing</keyword>
<dbReference type="Proteomes" id="UP001165524">
    <property type="component" value="Unassembled WGS sequence"/>
</dbReference>
<evidence type="ECO:0000256" key="2">
    <source>
        <dbReference type="ARBA" id="ARBA00022517"/>
    </source>
</evidence>
<dbReference type="InterPro" id="IPR011033">
    <property type="entry name" value="PRC_barrel-like_sf"/>
</dbReference>
<dbReference type="PANTHER" id="PTHR33692:SF1">
    <property type="entry name" value="RIBOSOME MATURATION FACTOR RIMM"/>
    <property type="match status" value="1"/>
</dbReference>
<comment type="domain">
    <text evidence="5">The PRC barrel domain binds ribosomal protein uS19.</text>
</comment>
<dbReference type="InterPro" id="IPR002676">
    <property type="entry name" value="RimM_N"/>
</dbReference>
<dbReference type="InterPro" id="IPR036976">
    <property type="entry name" value="RimM_N_sf"/>
</dbReference>
<sequence>MRAGEGMLPDEDALVIGRVVAAYGIKGWVKVQSFTDPKENIFLYQPWYLRGPDGWESVRLTKGRPQGKGLVASIDGCADRTQAETTQVGRDIAVPKGVIPPAGEDEIYWRDLIGLRVKLPDGRDLGELRQMFETGANDVAVVQGDAQSMDRRERLIPWLPEQVISDIDLAAGTLVADWDPEF</sequence>
<evidence type="ECO:0000259" key="6">
    <source>
        <dbReference type="Pfam" id="PF01782"/>
    </source>
</evidence>
<protein>
    <recommendedName>
        <fullName evidence="5">Ribosome maturation factor RimM</fullName>
    </recommendedName>
</protein>
<evidence type="ECO:0000259" key="7">
    <source>
        <dbReference type="Pfam" id="PF24986"/>
    </source>
</evidence>
<dbReference type="RefSeq" id="WP_246951831.1">
    <property type="nucleotide sequence ID" value="NZ_JALKII010000005.1"/>
</dbReference>
<dbReference type="SUPFAM" id="SSF50447">
    <property type="entry name" value="Translation proteins"/>
    <property type="match status" value="1"/>
</dbReference>
<feature type="domain" description="Ribosome maturation factor RimM PRC barrel" evidence="7">
    <location>
        <begin position="109"/>
        <end position="179"/>
    </location>
</feature>
<evidence type="ECO:0000256" key="5">
    <source>
        <dbReference type="HAMAP-Rule" id="MF_00014"/>
    </source>
</evidence>
<comment type="caution">
    <text evidence="8">The sequence shown here is derived from an EMBL/GenBank/DDBJ whole genome shotgun (WGS) entry which is preliminary data.</text>
</comment>
<keyword evidence="1 5" id="KW-0963">Cytoplasm</keyword>
<comment type="function">
    <text evidence="5">An accessory protein needed during the final step in the assembly of 30S ribosomal subunit, possibly for assembly of the head region. Essential for efficient processing of 16S rRNA. May be needed both before and after RbfA during the maturation of 16S rRNA. It has affinity for free ribosomal 30S subunits but not for 70S ribosomes.</text>
</comment>
<dbReference type="NCBIfam" id="TIGR02273">
    <property type="entry name" value="16S_RimM"/>
    <property type="match status" value="1"/>
</dbReference>
<accession>A0ABT0E7M3</accession>
<keyword evidence="4 5" id="KW-0143">Chaperone</keyword>
<dbReference type="Gene3D" id="2.30.30.240">
    <property type="entry name" value="PRC-barrel domain"/>
    <property type="match status" value="1"/>
</dbReference>
<comment type="subunit">
    <text evidence="5">Binds ribosomal protein uS19.</text>
</comment>
<comment type="similarity">
    <text evidence="5">Belongs to the RimM family.</text>
</comment>